<dbReference type="AlphaFoldDB" id="A0A2G6KDS2"/>
<organism evidence="1 2">
    <name type="scientific">candidate division KSB3 bacterium</name>
    <dbReference type="NCBI Taxonomy" id="2044937"/>
    <lineage>
        <taxon>Bacteria</taxon>
        <taxon>candidate division KSB3</taxon>
    </lineage>
</organism>
<dbReference type="Proteomes" id="UP000230821">
    <property type="component" value="Unassembled WGS sequence"/>
</dbReference>
<proteinExistence type="predicted"/>
<evidence type="ECO:0000313" key="1">
    <source>
        <dbReference type="EMBL" id="PIE33828.1"/>
    </source>
</evidence>
<evidence type="ECO:0000313" key="2">
    <source>
        <dbReference type="Proteomes" id="UP000230821"/>
    </source>
</evidence>
<comment type="caution">
    <text evidence="1">The sequence shown here is derived from an EMBL/GenBank/DDBJ whole genome shotgun (WGS) entry which is preliminary data.</text>
</comment>
<protein>
    <submittedName>
        <fullName evidence="1">Uncharacterized protein</fullName>
    </submittedName>
</protein>
<dbReference type="EMBL" id="PDSK01000094">
    <property type="protein sequence ID" value="PIE33828.1"/>
    <property type="molecule type" value="Genomic_DNA"/>
</dbReference>
<name>A0A2G6KDS2_9BACT</name>
<gene>
    <name evidence="1" type="ORF">CSA56_09965</name>
</gene>
<reference evidence="1 2" key="1">
    <citation type="submission" date="2017-10" db="EMBL/GenBank/DDBJ databases">
        <title>Novel microbial diversity and functional potential in the marine mammal oral microbiome.</title>
        <authorList>
            <person name="Dudek N.K."/>
            <person name="Sun C.L."/>
            <person name="Burstein D."/>
            <person name="Kantor R.S."/>
            <person name="Aliaga Goltsman D.S."/>
            <person name="Bik E.M."/>
            <person name="Thomas B.C."/>
            <person name="Banfield J.F."/>
            <person name="Relman D.A."/>
        </authorList>
    </citation>
    <scope>NUCLEOTIDE SEQUENCE [LARGE SCALE GENOMIC DNA]</scope>
    <source>
        <strain evidence="1">DOLJORAL78_47_16</strain>
    </source>
</reference>
<accession>A0A2G6KDS2</accession>
<sequence length="77" mass="8281">MAPGDLLIGDRGYVGGKALCIVLDHQEHVSVRFHSASLSLLTKHGQVLTLLEHLRGLEEGQVGLEMCGCLRLTGNES</sequence>